<feature type="non-terminal residue" evidence="6">
    <location>
        <position position="2655"/>
    </location>
</feature>
<keyword evidence="7" id="KW-1185">Reference proteome</keyword>
<dbReference type="InterPro" id="IPR036875">
    <property type="entry name" value="Znf_CCHC_sf"/>
</dbReference>
<keyword evidence="1" id="KW-0862">Zinc</keyword>
<gene>
    <name evidence="6" type="ORF">SCF082_LOCUS2214</name>
</gene>
<feature type="region of interest" description="Disordered" evidence="2">
    <location>
        <begin position="331"/>
        <end position="368"/>
    </location>
</feature>
<accession>A0ABP0HKU7</accession>
<evidence type="ECO:0000259" key="4">
    <source>
        <dbReference type="PROSITE" id="PS50175"/>
    </source>
</evidence>
<evidence type="ECO:0000256" key="2">
    <source>
        <dbReference type="SAM" id="MobiDB-lite"/>
    </source>
</evidence>
<dbReference type="SUPFAM" id="SSF57756">
    <property type="entry name" value="Retrovirus zinc finger-like domains"/>
    <property type="match status" value="1"/>
</dbReference>
<dbReference type="Gene3D" id="3.30.420.10">
    <property type="entry name" value="Ribonuclease H-like superfamily/Ribonuclease H"/>
    <property type="match status" value="1"/>
</dbReference>
<dbReference type="InterPro" id="IPR001584">
    <property type="entry name" value="Integrase_cat-core"/>
</dbReference>
<dbReference type="SMART" id="SM00343">
    <property type="entry name" value="ZnF_C2HC"/>
    <property type="match status" value="1"/>
</dbReference>
<feature type="compositionally biased region" description="Basic and acidic residues" evidence="2">
    <location>
        <begin position="772"/>
        <end position="787"/>
    </location>
</feature>
<dbReference type="EMBL" id="CAXAMM010001112">
    <property type="protein sequence ID" value="CAK8990413.1"/>
    <property type="molecule type" value="Genomic_DNA"/>
</dbReference>
<dbReference type="InterPro" id="IPR001878">
    <property type="entry name" value="Znf_CCHC"/>
</dbReference>
<feature type="compositionally biased region" description="Acidic residues" evidence="2">
    <location>
        <begin position="257"/>
        <end position="279"/>
    </location>
</feature>
<feature type="domain" description="Peptidase A2" evidence="4">
    <location>
        <begin position="434"/>
        <end position="531"/>
    </location>
</feature>
<dbReference type="Proteomes" id="UP001642464">
    <property type="component" value="Unassembled WGS sequence"/>
</dbReference>
<dbReference type="Gene3D" id="4.10.60.10">
    <property type="entry name" value="Zinc finger, CCHC-type"/>
    <property type="match status" value="1"/>
</dbReference>
<dbReference type="PROSITE" id="PS50158">
    <property type="entry name" value="ZF_CCHC"/>
    <property type="match status" value="1"/>
</dbReference>
<feature type="region of interest" description="Disordered" evidence="2">
    <location>
        <begin position="257"/>
        <end position="286"/>
    </location>
</feature>
<reference evidence="6 7" key="1">
    <citation type="submission" date="2024-02" db="EMBL/GenBank/DDBJ databases">
        <authorList>
            <person name="Chen Y."/>
            <person name="Shah S."/>
            <person name="Dougan E. K."/>
            <person name="Thang M."/>
            <person name="Chan C."/>
        </authorList>
    </citation>
    <scope>NUCLEOTIDE SEQUENCE [LARGE SCALE GENOMIC DNA]</scope>
</reference>
<dbReference type="InterPro" id="IPR036397">
    <property type="entry name" value="RNaseH_sf"/>
</dbReference>
<dbReference type="InterPro" id="IPR001995">
    <property type="entry name" value="Peptidase_A2_cat"/>
</dbReference>
<dbReference type="PROSITE" id="PS50175">
    <property type="entry name" value="ASP_PROT_RETROV"/>
    <property type="match status" value="1"/>
</dbReference>
<feature type="compositionally biased region" description="Polar residues" evidence="2">
    <location>
        <begin position="1854"/>
        <end position="1863"/>
    </location>
</feature>
<feature type="region of interest" description="Disordered" evidence="2">
    <location>
        <begin position="848"/>
        <end position="888"/>
    </location>
</feature>
<feature type="region of interest" description="Disordered" evidence="2">
    <location>
        <begin position="1933"/>
        <end position="1974"/>
    </location>
</feature>
<feature type="domain" description="CCHC-type" evidence="3">
    <location>
        <begin position="374"/>
        <end position="389"/>
    </location>
</feature>
<evidence type="ECO:0000259" key="5">
    <source>
        <dbReference type="PROSITE" id="PS50994"/>
    </source>
</evidence>
<dbReference type="Pfam" id="PF00098">
    <property type="entry name" value="zf-CCHC"/>
    <property type="match status" value="1"/>
</dbReference>
<dbReference type="PROSITE" id="PS50994">
    <property type="entry name" value="INTEGRASE"/>
    <property type="match status" value="1"/>
</dbReference>
<feature type="region of interest" description="Disordered" evidence="2">
    <location>
        <begin position="770"/>
        <end position="791"/>
    </location>
</feature>
<evidence type="ECO:0000256" key="1">
    <source>
        <dbReference type="PROSITE-ProRule" id="PRU00047"/>
    </source>
</evidence>
<feature type="compositionally biased region" description="Basic residues" evidence="2">
    <location>
        <begin position="339"/>
        <end position="352"/>
    </location>
</feature>
<name>A0ABP0HKU7_9DINO</name>
<organism evidence="6 7">
    <name type="scientific">Durusdinium trenchii</name>
    <dbReference type="NCBI Taxonomy" id="1381693"/>
    <lineage>
        <taxon>Eukaryota</taxon>
        <taxon>Sar</taxon>
        <taxon>Alveolata</taxon>
        <taxon>Dinophyceae</taxon>
        <taxon>Suessiales</taxon>
        <taxon>Symbiodiniaceae</taxon>
        <taxon>Durusdinium</taxon>
    </lineage>
</organism>
<protein>
    <submittedName>
        <fullName evidence="6">Integrase catalytic domain-containing protein</fullName>
    </submittedName>
</protein>
<feature type="region of interest" description="Disordered" evidence="2">
    <location>
        <begin position="1842"/>
        <end position="1903"/>
    </location>
</feature>
<keyword evidence="1" id="KW-0479">Metal-binding</keyword>
<keyword evidence="1" id="KW-0863">Zinc-finger</keyword>
<feature type="compositionally biased region" description="Polar residues" evidence="2">
    <location>
        <begin position="1879"/>
        <end position="1893"/>
    </location>
</feature>
<sequence length="2655" mass="296374">MPTPFSAAGLCQQLDATALPPTSPVVSSAFEMLGKPAHAAATVPVDPQETMLKALTAALSGDRKSLPTWSGDVATLRSWLRQLTLWEMDNNLPRHKWGLKLLQAFGDQTPPRRIAEAVDLATLTSENGYAAILTAIMAKYGPYLEAAGPAAIEAFFYGTERNKNENLSSYVATKEIALQELESNLGEKLPPRIAGRILLRHANLSDAQREAMAVKYNALLTFEQAAAALRPLDRPDALVQKVTKNFAAASTYVGAAEAEDDEEELIEDNDGHEESEGPESDGQGNLTYLLFDPQEEYTEEEATYIWAYNSAYKDVRRELQARRKGRQFFKKGSGMPVQKKGKTKGAFKKGKGKGSSIGKGRGRGTPDDLMSRTKCFSCGGLGHMSRDCPHQDAPQNFFVCHGTGREQTRIYAVNVNPTVQKQLEIFAGVRTESFEAVVDTAAEEAVIGSNAMQRLRLALAQHGLQPMEAPGTTATCAGIGGSATIRGVFDVPVGIAKTNGLLRVTEVADAGSFETPFLLPISYIELVGGIIDTGRNLFALKGGRKTPMRRLPSGHRTISVLEFAGRWKLPESLAQELTMTSGANPFFLPKAQGGDRLQQRPGVAVWLKRGADLVFMGSMPGRNTLVHPDEILPTALKPSLSRSRTTCKHMFMKFFLTEQLSLLARKQFPLALQAFRCRQPSQLPFLQSWLVVQANRLDLFSSMQSRIAGWLYKSDQESQQAPRRRNSKKLEAAWARMVQMTVRMLISVICQSAMDHLMNRNKYPAVASTQVTEKETKSKKTKGDGRIRRGIGRPLKHSTACATWRYTPSECQHDDDKLRQRGSKDQFWWTCLDCGSRWERVEWQADEEINRRSGARSSTENPATPTPIEIMTHSDNPYPQKLPPPKSRPELATLIVKDIAVPSGVGGGTTSGKDDKRQAPIRVLISERRAASSHELGSAADAESHQASHRPCVRAGRTVRDPLFGKQRGEHSGRLPMNETEEGKGYTCTTSTTMKTLASPTTPCPLPSSQGMARCSKSPLTSRSKSSMAAMLMTVSVLCMVPEASARIAWLGSRMESGDPSGQTSTNSPMPFGTSTPATFAVFPVNASLKELARSDFDGAPKTLERSERQSILAQITKYLDHVGEVYSPPRVSKEARRQGLRASIALDLTTGWDFRDPAQRQKARELVRKHRPAVLLLSPPCTTFSPLRRLSNYKRPSWLVKEEEAEGDDHLDFSNELATEQMNEGRGFVLEQPKPATSWQRPSTLTLLDHPDVYRIYLDQCRFALRAHKGPFKGMLVRKPTCLATNIDGLADYLEKKCLKNHKHGMLLGGSAKEAAVYTPQLVQALMNGIKAALGLQVAKATSAPHPQGHQWLQWGRALGQIIRDQAEETVSIDREIEETYGKTTHAWPTEHEAEEDDAEDFDAVQALRKEMKTIEDQPRLKEALEKTETFQRVDDGAFSLEPQLRREVHRVHRNLGHPAREIFARALKASGAREDIIRWTKDHFRCPTCDARVRPSPHRPGHLLRALEFNQVVGLDLCFLEAFGQQNILLNMVCWGTNFQQASLCRNKSAEEIVNVFANEWIKHYGVPTLLILDKGREFDNFHFQQTIGGMGAGLHYTDAESPWQNTRTEKAGGILKQKIMSTIHETVASFEELPLVISETVSSRNRYMDRHGFSPMQRVFGKSLRLPSSLMATDSLDRELVEAAAPDAIRRSWEIREAATKSWLQRQDLGAVRRALKARSRTADLKDLAPGTWVYVFRDSPSYHGWVGPGVLLMADLSDRSAWVSMRGRLWRAAREQLRPATPEEELGAELVVELSKEMLEKLSRKEGHNQIAYQDVTSETFPQDEDLEEARRVLRISEAPHDAPPAESGSAGSTYQPSSVDEDEEMISEEATTAPPLSQNPSRRASVHTNDTEDAPMALPPIKENEVNENDETMEIPSAPVEPTRTTVRVDEGPHGTMHFGPAPTAPRMRSTPYQEVPETPPVGFVPPSRAPRMPYPYDQERPPLPEPPPSRSFYMEVMDFDKDDILLQFQSRSPFIGATWRYNREQQRPALQPMAMSNSTFSANDAEASFCPRDRCMYVGKAKSSFGQVEFRNLPEEEKVKFRKSRLKEVESLIKNKAVRVMSVEESIAFEEQFPEQVINSRFVDRFKPKDVAENQIENYKKRAIDEGHLEAIALEEDQQNPKSRLCVIGWEDPQIMEVERSSPTPLSTSLHCCLQLAASRQWHCRVRDVKTAFLQALPTTRKRKLAIRQPKDESLAGYDPRQLLMLETEVYGLVSGPSWWRRSLIKMLTEDLGFEVNVYDKCILTLPAAPSKEPPPDNVKQLTEGFLVIEVDDICEAGNARHQELMKRMESMLVFGKVDALSSGQGSNYAGWRLRQMEDFSFRSDMDEFIYARLQPITLTRKVLKKDAAKVLLTDHEKSQLRGLIASLNWLSREGRPDVAALVIHAIAEKDLRCVLVADSAFDTSGKEKSQHGWLLGFTNQLLNQGKLAPVSLMQWRSKRLRRKAASSLLCEAISMSAATAALERQDAFMESIRISGFQPRSRQRTEDEKLAALGKSTVIAKESEAFCDPNAVIIMDAKSLFDALNSDQCSGEDDRSALEIAIIKESMSVVGGRARWLPHNLNPSDALTKLDGAHTEPLLRMLQSNHLRIEEEADVLQRGKQSDQRLKT</sequence>
<feature type="region of interest" description="Disordered" evidence="2">
    <location>
        <begin position="963"/>
        <end position="1020"/>
    </location>
</feature>
<proteinExistence type="predicted"/>
<evidence type="ECO:0000313" key="7">
    <source>
        <dbReference type="Proteomes" id="UP001642464"/>
    </source>
</evidence>
<dbReference type="InterPro" id="IPR012337">
    <property type="entry name" value="RNaseH-like_sf"/>
</dbReference>
<feature type="domain" description="Integrase catalytic" evidence="5">
    <location>
        <begin position="1498"/>
        <end position="1666"/>
    </location>
</feature>
<evidence type="ECO:0000313" key="6">
    <source>
        <dbReference type="EMBL" id="CAK8990413.1"/>
    </source>
</evidence>
<comment type="caution">
    <text evidence="6">The sequence shown here is derived from an EMBL/GenBank/DDBJ whole genome shotgun (WGS) entry which is preliminary data.</text>
</comment>
<dbReference type="SUPFAM" id="SSF53098">
    <property type="entry name" value="Ribonuclease H-like"/>
    <property type="match status" value="1"/>
</dbReference>
<evidence type="ECO:0000259" key="3">
    <source>
        <dbReference type="PROSITE" id="PS50158"/>
    </source>
</evidence>
<feature type="region of interest" description="Disordered" evidence="2">
    <location>
        <begin position="930"/>
        <end position="951"/>
    </location>
</feature>
<feature type="compositionally biased region" description="Polar residues" evidence="2">
    <location>
        <begin position="987"/>
        <end position="1011"/>
    </location>
</feature>